<evidence type="ECO:0000313" key="2">
    <source>
        <dbReference type="Proteomes" id="UP000584901"/>
    </source>
</evidence>
<organism evidence="1 2">
    <name type="scientific">uncultured phage MedDCM-OCT-S04-C24</name>
    <dbReference type="NCBI Taxonomy" id="743543"/>
    <lineage>
        <taxon>Viruses</taxon>
        <taxon>Duplodnaviria</taxon>
        <taxon>Heunggongvirae</taxon>
        <taxon>Uroviricota</taxon>
        <taxon>Caudoviricetes</taxon>
        <taxon>Autographivirales</taxon>
        <taxon>Pekhitvirus</taxon>
        <taxon>Pekhitvirus S04C24</taxon>
    </lineage>
</organism>
<dbReference type="KEGG" id="vg:54998828"/>
<protein>
    <submittedName>
        <fullName evidence="1">Gp90</fullName>
    </submittedName>
</protein>
<proteinExistence type="predicted"/>
<dbReference type="Pfam" id="PF23790">
    <property type="entry name" value="Kyano_Gp96"/>
    <property type="match status" value="1"/>
</dbReference>
<accession>D6PGY0</accession>
<evidence type="ECO:0000313" key="1">
    <source>
        <dbReference type="EMBL" id="ADD94981.1"/>
    </source>
</evidence>
<reference evidence="1 2" key="1">
    <citation type="journal article" date="2010" name="ISME J.">
        <title>Metagenome of the Mediterranean deep chlorophyll maximum studied by direct and fosmid library 454 pyrosequencing.</title>
        <authorList>
            <person name="Ghai R."/>
            <person name="Martin-Cuadrado A.B."/>
            <person name="Molto A.G."/>
            <person name="Heredia I.G."/>
            <person name="Cabrera R."/>
            <person name="Martin J."/>
            <person name="Verdu M."/>
            <person name="Deschamps P."/>
            <person name="Moreira D."/>
            <person name="Lopez-Garcia P."/>
            <person name="Mira A."/>
            <person name="Rodriguez-Valera F."/>
        </authorList>
    </citation>
    <scope>NUCLEOTIDE SEQUENCE [LARGE SCALE GENOMIC DNA]</scope>
</reference>
<dbReference type="Proteomes" id="UP000584901">
    <property type="component" value="Segment"/>
</dbReference>
<dbReference type="GeneID" id="54998828"/>
<dbReference type="EMBL" id="GU943054">
    <property type="protein sequence ID" value="ADD94981.1"/>
    <property type="molecule type" value="Genomic_DNA"/>
</dbReference>
<dbReference type="RefSeq" id="YP_009807907.1">
    <property type="nucleotide sequence ID" value="NC_048031.1"/>
</dbReference>
<dbReference type="InterPro" id="IPR057004">
    <property type="entry name" value="Gp90-like"/>
</dbReference>
<name>D6PGY0_9CAUD</name>
<keyword evidence="2" id="KW-1185">Reference proteome</keyword>
<sequence>MFIVKQTTDMRLIEQQMCSAVINKNDWRKDNTEVMYSPSRDVCCVYLHKNLIATIDNNSVEIYDGGWQSNTTKSRLNAIINGLCDGTMCGVFQKNYEWFIHDHIDTIEFEHGYTFARV</sequence>